<evidence type="ECO:0000313" key="9">
    <source>
        <dbReference type="EMBL" id="TNV72912.1"/>
    </source>
</evidence>
<evidence type="ECO:0000256" key="5">
    <source>
        <dbReference type="ARBA" id="ARBA00023136"/>
    </source>
</evidence>
<dbReference type="InterPro" id="IPR037724">
    <property type="entry name" value="C2E_Ferlin"/>
</dbReference>
<dbReference type="EMBL" id="RRYP01020479">
    <property type="protein sequence ID" value="TNV72912.1"/>
    <property type="molecule type" value="Genomic_DNA"/>
</dbReference>
<dbReference type="PANTHER" id="PTHR12546:SF33">
    <property type="entry name" value="SPERM VESICLE FUSION PROTEIN FER-1"/>
    <property type="match status" value="1"/>
</dbReference>
<dbReference type="PROSITE" id="PS50004">
    <property type="entry name" value="C2"/>
    <property type="match status" value="2"/>
</dbReference>
<evidence type="ECO:0000256" key="6">
    <source>
        <dbReference type="SAM" id="MobiDB-lite"/>
    </source>
</evidence>
<feature type="domain" description="C2" evidence="8">
    <location>
        <begin position="140"/>
        <end position="262"/>
    </location>
</feature>
<dbReference type="SUPFAM" id="SSF49562">
    <property type="entry name" value="C2 domain (Calcium/lipid-binding domain, CaLB)"/>
    <property type="match status" value="2"/>
</dbReference>
<dbReference type="Pfam" id="PF16165">
    <property type="entry name" value="Ferlin_C"/>
    <property type="match status" value="1"/>
</dbReference>
<proteinExistence type="predicted"/>
<accession>A0A8J8NDH1</accession>
<evidence type="ECO:0000256" key="7">
    <source>
        <dbReference type="SAM" id="Phobius"/>
    </source>
</evidence>
<keyword evidence="10" id="KW-1185">Reference proteome</keyword>
<feature type="domain" description="C2" evidence="8">
    <location>
        <begin position="1"/>
        <end position="108"/>
    </location>
</feature>
<dbReference type="GO" id="GO:0007009">
    <property type="term" value="P:plasma membrane organization"/>
    <property type="evidence" value="ECO:0007669"/>
    <property type="project" value="TreeGrafter"/>
</dbReference>
<feature type="transmembrane region" description="Helical" evidence="7">
    <location>
        <begin position="372"/>
        <end position="393"/>
    </location>
</feature>
<dbReference type="InterPro" id="IPR000008">
    <property type="entry name" value="C2_dom"/>
</dbReference>
<evidence type="ECO:0000256" key="1">
    <source>
        <dbReference type="ARBA" id="ARBA00004167"/>
    </source>
</evidence>
<evidence type="ECO:0000259" key="8">
    <source>
        <dbReference type="PROSITE" id="PS50004"/>
    </source>
</evidence>
<gene>
    <name evidence="9" type="ORF">FGO68_gene3417</name>
</gene>
<dbReference type="Pfam" id="PF00168">
    <property type="entry name" value="C2"/>
    <property type="match status" value="2"/>
</dbReference>
<dbReference type="SMART" id="SM00239">
    <property type="entry name" value="C2"/>
    <property type="match status" value="2"/>
</dbReference>
<reference evidence="9" key="1">
    <citation type="submission" date="2019-06" db="EMBL/GenBank/DDBJ databases">
        <authorList>
            <person name="Zheng W."/>
        </authorList>
    </citation>
    <scope>NUCLEOTIDE SEQUENCE</scope>
    <source>
        <strain evidence="9">QDHG01</strain>
    </source>
</reference>
<organism evidence="9 10">
    <name type="scientific">Halteria grandinella</name>
    <dbReference type="NCBI Taxonomy" id="5974"/>
    <lineage>
        <taxon>Eukaryota</taxon>
        <taxon>Sar</taxon>
        <taxon>Alveolata</taxon>
        <taxon>Ciliophora</taxon>
        <taxon>Intramacronucleata</taxon>
        <taxon>Spirotrichea</taxon>
        <taxon>Stichotrichia</taxon>
        <taxon>Sporadotrichida</taxon>
        <taxon>Halteriidae</taxon>
        <taxon>Halteria</taxon>
    </lineage>
</organism>
<keyword evidence="3" id="KW-0677">Repeat</keyword>
<keyword evidence="4 7" id="KW-1133">Transmembrane helix</keyword>
<dbReference type="PANTHER" id="PTHR12546">
    <property type="entry name" value="FER-1-LIKE"/>
    <property type="match status" value="1"/>
</dbReference>
<dbReference type="GO" id="GO:0016020">
    <property type="term" value="C:membrane"/>
    <property type="evidence" value="ECO:0007669"/>
    <property type="project" value="UniProtKB-SubCell"/>
</dbReference>
<evidence type="ECO:0000256" key="4">
    <source>
        <dbReference type="ARBA" id="ARBA00022989"/>
    </source>
</evidence>
<evidence type="ECO:0000256" key="2">
    <source>
        <dbReference type="ARBA" id="ARBA00022692"/>
    </source>
</evidence>
<keyword evidence="5 7" id="KW-0472">Membrane</keyword>
<name>A0A8J8NDH1_HALGN</name>
<dbReference type="InterPro" id="IPR032362">
    <property type="entry name" value="Ferlin_C"/>
</dbReference>
<dbReference type="AlphaFoldDB" id="A0A8J8NDH1"/>
<evidence type="ECO:0000256" key="3">
    <source>
        <dbReference type="ARBA" id="ARBA00022737"/>
    </source>
</evidence>
<dbReference type="InterPro" id="IPR035892">
    <property type="entry name" value="C2_domain_sf"/>
</dbReference>
<dbReference type="Gene3D" id="2.60.40.150">
    <property type="entry name" value="C2 domain"/>
    <property type="match status" value="2"/>
</dbReference>
<evidence type="ECO:0000313" key="10">
    <source>
        <dbReference type="Proteomes" id="UP000785679"/>
    </source>
</evidence>
<protein>
    <recommendedName>
        <fullName evidence="8">C2 domain-containing protein</fullName>
    </recommendedName>
</protein>
<dbReference type="InterPro" id="IPR037721">
    <property type="entry name" value="Ferlin"/>
</dbReference>
<comment type="caution">
    <text evidence="9">The sequence shown here is derived from an EMBL/GenBank/DDBJ whole genome shotgun (WGS) entry which is preliminary data.</text>
</comment>
<dbReference type="Proteomes" id="UP000785679">
    <property type="component" value="Unassembled WGS sequence"/>
</dbReference>
<keyword evidence="2 7" id="KW-0812">Transmembrane</keyword>
<dbReference type="CDD" id="cd04037">
    <property type="entry name" value="C2E_Ferlin"/>
    <property type="match status" value="1"/>
</dbReference>
<sequence>MASCKCIVRVYIIDAFNLSSRDNGSDSDPYLVVSMGNKVYNERDRYQSDEPNPKFYRSFDFEGIFPGCAPLVINVMDYDEIFGDDSIGTTSVDLEDRFFSPEWQSVKNKPIELRQLSHPSSAISQGTVRMWVEIHPTSIPMSEIPIWNITPKPPDYFEVRLVIYDTEDVVANDAEGCSDVYCRAFFDSKEDAKETDTHYRCSNGKASFNYRLLYTIAHPRKDYTLSVQLFDRDLIGSNDIIGEAQLNIKDALTDAALTKKPVAFSKKYYNSYLKNCKTLKNTKVTFKDENSFFLSCKGGKPDKTGKLTEQGKVRIQIDILPKDYADKNKVGEARQEPNHSPTLKEPEGRLSLDMNPLKLALAMIGPDLKRKIIMTLLCGVCLFLCVMLIPLVAGNIMSDLIMKLIGLG</sequence>
<dbReference type="OrthoDB" id="270970at2759"/>
<comment type="subcellular location">
    <subcellularLocation>
        <location evidence="1">Membrane</location>
        <topology evidence="1">Single-pass membrane protein</topology>
    </subcellularLocation>
</comment>
<feature type="region of interest" description="Disordered" evidence="6">
    <location>
        <begin position="328"/>
        <end position="349"/>
    </location>
</feature>